<evidence type="ECO:0000313" key="6">
    <source>
        <dbReference type="EMBL" id="SJK85868.1"/>
    </source>
</evidence>
<feature type="domain" description="Zinc finger ZPR1-type" evidence="5">
    <location>
        <begin position="21"/>
        <end position="184"/>
    </location>
</feature>
<keyword evidence="4" id="KW-0862">Zinc</keyword>
<dbReference type="InterPro" id="IPR056180">
    <property type="entry name" value="ZPR1_jr_dom"/>
</dbReference>
<dbReference type="PANTHER" id="PTHR10876:SF0">
    <property type="entry name" value="ZINC FINGER PROTEIN ZPR1"/>
    <property type="match status" value="1"/>
</dbReference>
<keyword evidence="7" id="KW-1185">Reference proteome</keyword>
<gene>
    <name evidence="6" type="ORF">BMR1_02g01075</name>
</gene>
<proteinExistence type="inferred from homology"/>
<keyword evidence="3" id="KW-0863">Zinc-finger</keyword>
<dbReference type="GO" id="GO:0008270">
    <property type="term" value="F:zinc ion binding"/>
    <property type="evidence" value="ECO:0007669"/>
    <property type="project" value="UniProtKB-KW"/>
</dbReference>
<dbReference type="InterPro" id="IPR042452">
    <property type="entry name" value="ZPR1_Znf1/2"/>
</dbReference>
<dbReference type="InterPro" id="IPR004457">
    <property type="entry name" value="Znf_ZPR1"/>
</dbReference>
<reference evidence="6 7" key="1">
    <citation type="journal article" date="2012" name="Nucleic Acids Res.">
        <title>Sequencing of the smallest Apicomplexan genome from the human pathogen Babesia microti.</title>
        <authorList>
            <person name="Cornillot E."/>
            <person name="Hadj-Kaddour K."/>
            <person name="Dassouli A."/>
            <person name="Noel B."/>
            <person name="Ranwez V."/>
            <person name="Vacherie B."/>
            <person name="Augagneur Y."/>
            <person name="Bres V."/>
            <person name="Duclos A."/>
            <person name="Randazzo S."/>
            <person name="Carcy B."/>
            <person name="Debierre-Grockiego F."/>
            <person name="Delbecq S."/>
            <person name="Moubri-Menage K."/>
            <person name="Shams-Eldin H."/>
            <person name="Usmani-Brown S."/>
            <person name="Bringaud F."/>
            <person name="Wincker P."/>
            <person name="Vivares C.P."/>
            <person name="Schwarz R.T."/>
            <person name="Schetters T.P."/>
            <person name="Krause P.J."/>
            <person name="Gorenflot A."/>
            <person name="Berry V."/>
            <person name="Barbe V."/>
            <person name="Ben Mamoun C."/>
        </authorList>
    </citation>
    <scope>NUCLEOTIDE SEQUENCE [LARGE SCALE GENOMIC DNA]</scope>
    <source>
        <strain evidence="6 7">RI</strain>
    </source>
</reference>
<protein>
    <submittedName>
        <fullName evidence="6">Zinc finger protein</fullName>
    </submittedName>
</protein>
<evidence type="ECO:0000259" key="5">
    <source>
        <dbReference type="SMART" id="SM00709"/>
    </source>
</evidence>
<dbReference type="Gene3D" id="2.60.120.1040">
    <property type="entry name" value="ZPR1, A/B domain"/>
    <property type="match status" value="2"/>
</dbReference>
<dbReference type="PANTHER" id="PTHR10876">
    <property type="entry name" value="ZINC FINGER PROTEIN ZPR1"/>
    <property type="match status" value="1"/>
</dbReference>
<dbReference type="EMBL" id="FO082872">
    <property type="protein sequence ID" value="SJK85868.1"/>
    <property type="molecule type" value="Genomic_DNA"/>
</dbReference>
<evidence type="ECO:0000256" key="3">
    <source>
        <dbReference type="ARBA" id="ARBA00022771"/>
    </source>
</evidence>
<dbReference type="Pfam" id="PF22794">
    <property type="entry name" value="jr-ZPR1"/>
    <property type="match status" value="2"/>
</dbReference>
<dbReference type="NCBIfam" id="TIGR00310">
    <property type="entry name" value="ZPR1_znf"/>
    <property type="match status" value="2"/>
</dbReference>
<dbReference type="InterPro" id="IPR042451">
    <property type="entry name" value="ZPR1_A/B_dom"/>
</dbReference>
<dbReference type="Proteomes" id="UP000002899">
    <property type="component" value="Chromosome II"/>
</dbReference>
<reference evidence="6 7" key="2">
    <citation type="journal article" date="2013" name="PLoS ONE">
        <title>Whole genome mapping and re-organization of the nuclear and mitochondrial genomes of Babesia microti isolates.</title>
        <authorList>
            <person name="Cornillot E."/>
            <person name="Dassouli A."/>
            <person name="Garg A."/>
            <person name="Pachikara N."/>
            <person name="Randazzo S."/>
            <person name="Depoix D."/>
            <person name="Carcy B."/>
            <person name="Delbecq S."/>
            <person name="Frutos R."/>
            <person name="Silva J.C."/>
            <person name="Sutton R."/>
            <person name="Krause P.J."/>
            <person name="Mamoun C.B."/>
        </authorList>
    </citation>
    <scope>NUCLEOTIDE SEQUENCE [LARGE SCALE GENOMIC DNA]</scope>
    <source>
        <strain evidence="6 7">RI</strain>
    </source>
</reference>
<dbReference type="FunFam" id="2.60.120.1040:FF:000006">
    <property type="entry name" value="Zinc finger protein zpr1"/>
    <property type="match status" value="1"/>
</dbReference>
<dbReference type="Gene3D" id="2.20.25.420">
    <property type="entry name" value="ZPR1, zinc finger domain"/>
    <property type="match status" value="2"/>
</dbReference>
<evidence type="ECO:0000313" key="7">
    <source>
        <dbReference type="Proteomes" id="UP000002899"/>
    </source>
</evidence>
<organism evidence="6 7">
    <name type="scientific">Babesia microti (strain RI)</name>
    <dbReference type="NCBI Taxonomy" id="1133968"/>
    <lineage>
        <taxon>Eukaryota</taxon>
        <taxon>Sar</taxon>
        <taxon>Alveolata</taxon>
        <taxon>Apicomplexa</taxon>
        <taxon>Aconoidasida</taxon>
        <taxon>Piroplasmida</taxon>
        <taxon>Babesiidae</taxon>
        <taxon>Babesia</taxon>
    </lineage>
</organism>
<accession>A0A1R4AA31</accession>
<dbReference type="InterPro" id="IPR040141">
    <property type="entry name" value="ZPR1"/>
</dbReference>
<evidence type="ECO:0000256" key="2">
    <source>
        <dbReference type="ARBA" id="ARBA00022723"/>
    </source>
</evidence>
<comment type="similarity">
    <text evidence="1">Belongs to the ZPR1 family.</text>
</comment>
<keyword evidence="2" id="KW-0479">Metal-binding</keyword>
<evidence type="ECO:0000256" key="4">
    <source>
        <dbReference type="ARBA" id="ARBA00022833"/>
    </source>
</evidence>
<sequence length="444" mass="49286">MSSKFDYEELTKSINENRVPTACPNCGIPSTSICTILNVPHFRELLMMLFNCDNCGYRDNDIKGNGILQPEGVKFVLQVQKLDDLNRQIVLSTFSAVTIVDIEFEFPRSTDRSVITTIEGLLNSAISDLSEYYKQLTTESNNVASNETILKLLDVINTLRDYTTGDNQFKLILDDPSGNSYIEQLPNTSNLQKIHYQRTDQQTKAMGYSTLGDNGVDRENYNCNNSSKSNTLDLNRPLEDDYEPPLFELQTACPDCGNNGSNKICQVQVPGFRECIIFSFTCGDCGAKSTEVKPGGPIGDFGQKWQLEISHPDDLNRDVILSDLASISIPEVDFVMMAGSIGCVFTTVEGVLLKIAENLESSNPFVTGDSAKMVAGGLKDCCKMLRYIASFGNKNTIMILDDPTGRSFIASITDEDKPDPRLKVESYKRSMEQDNELGLLDMKV</sequence>
<name>A0A1R4AA31_BABMR</name>
<feature type="domain" description="Zinc finger ZPR1-type" evidence="5">
    <location>
        <begin position="251"/>
        <end position="411"/>
    </location>
</feature>
<dbReference type="OrthoDB" id="308464at2759"/>
<evidence type="ECO:0000256" key="1">
    <source>
        <dbReference type="ARBA" id="ARBA00008354"/>
    </source>
</evidence>
<dbReference type="Pfam" id="PF03367">
    <property type="entry name" value="Zn_ribbon_ZPR1"/>
    <property type="match status" value="2"/>
</dbReference>
<dbReference type="AlphaFoldDB" id="A0A1R4AA31"/>
<dbReference type="SMART" id="SM00709">
    <property type="entry name" value="Zpr1"/>
    <property type="match status" value="2"/>
</dbReference>
<reference evidence="6 7" key="3">
    <citation type="journal article" date="2016" name="Sci. Rep.">
        <title>Genome-wide diversity and gene expression profiling of Babesia microti isolates identify polymorphic genes that mediate host-pathogen interactions.</title>
        <authorList>
            <person name="Silva J.C."/>
            <person name="Cornillot E."/>
            <person name="McCracken C."/>
            <person name="Usmani-Brown S."/>
            <person name="Dwivedi A."/>
            <person name="Ifeonu O.O."/>
            <person name="Crabtree J."/>
            <person name="Gotia H.T."/>
            <person name="Virji A.Z."/>
            <person name="Reynes C."/>
            <person name="Colinge J."/>
            <person name="Kumar V."/>
            <person name="Lawres L."/>
            <person name="Pazzi J.E."/>
            <person name="Pablo J.V."/>
            <person name="Hung C."/>
            <person name="Brancato J."/>
            <person name="Kumari P."/>
            <person name="Orvis J."/>
            <person name="Tretina K."/>
            <person name="Chibucos M."/>
            <person name="Ott S."/>
            <person name="Sadzewicz L."/>
            <person name="Sengamalay N."/>
            <person name="Shetty A.C."/>
            <person name="Su Q."/>
            <person name="Tallon L."/>
            <person name="Fraser C.M."/>
            <person name="Frutos R."/>
            <person name="Molina D.M."/>
            <person name="Krause P.J."/>
            <person name="Ben Mamoun C."/>
        </authorList>
    </citation>
    <scope>NUCLEOTIDE SEQUENCE [LARGE SCALE GENOMIC DNA]</scope>
    <source>
        <strain evidence="6 7">RI</strain>
    </source>
</reference>
<dbReference type="RefSeq" id="XP_021338079.1">
    <property type="nucleotide sequence ID" value="XM_021483121.1"/>
</dbReference>
<dbReference type="KEGG" id="bmic:BMR1_02g01075"/>
<dbReference type="GeneID" id="24424003"/>
<dbReference type="GO" id="GO:0005634">
    <property type="term" value="C:nucleus"/>
    <property type="evidence" value="ECO:0007669"/>
    <property type="project" value="TreeGrafter"/>
</dbReference>
<dbReference type="VEuPathDB" id="PiroplasmaDB:BMR1_02g01075"/>